<keyword evidence="4 7" id="KW-0808">Transferase</keyword>
<gene>
    <name evidence="9" type="ORF">QWZ15_06815</name>
</gene>
<comment type="pathway">
    <text evidence="1 7">Bacterial outer membrane biogenesis; LPS core biosynthesis.</text>
</comment>
<dbReference type="InterPro" id="IPR038107">
    <property type="entry name" value="Glycos_transf_N_sf"/>
</dbReference>
<dbReference type="SUPFAM" id="SSF53756">
    <property type="entry name" value="UDP-Glycosyltransferase/glycogen phosphorylase"/>
    <property type="match status" value="1"/>
</dbReference>
<dbReference type="Gene3D" id="3.40.50.2000">
    <property type="entry name" value="Glycogen Phosphorylase B"/>
    <property type="match status" value="1"/>
</dbReference>
<reference evidence="10" key="1">
    <citation type="journal article" date="2019" name="Int. J. Syst. Evol. Microbiol.">
        <title>The Global Catalogue of Microorganisms (GCM) 10K type strain sequencing project: providing services to taxonomists for standard genome sequencing and annotation.</title>
        <authorList>
            <consortium name="The Broad Institute Genomics Platform"/>
            <consortium name="The Broad Institute Genome Sequencing Center for Infectious Disease"/>
            <person name="Wu L."/>
            <person name="Ma J."/>
        </authorList>
    </citation>
    <scope>NUCLEOTIDE SEQUENCE [LARGE SCALE GENOMIC DNA]</scope>
    <source>
        <strain evidence="10">CECT 7706</strain>
    </source>
</reference>
<comment type="similarity">
    <text evidence="7">Belongs to the glycosyltransferase group 1 family.</text>
</comment>
<evidence type="ECO:0000259" key="8">
    <source>
        <dbReference type="Pfam" id="PF04413"/>
    </source>
</evidence>
<dbReference type="RefSeq" id="WP_163385192.1">
    <property type="nucleotide sequence ID" value="NZ_JAUFQS010000006.1"/>
</dbReference>
<dbReference type="EC" id="2.4.99.12" evidence="2 7"/>
<evidence type="ECO:0000256" key="3">
    <source>
        <dbReference type="ARBA" id="ARBA00019077"/>
    </source>
</evidence>
<comment type="caution">
    <text evidence="9">The sequence shown here is derived from an EMBL/GenBank/DDBJ whole genome shotgun (WGS) entry which is preliminary data.</text>
</comment>
<sequence length="419" mass="48102">MKLVYNLSMHLLDFVMKIGSRGSVKLKKAVDGRKGIFESLRDFRKKHPSPLVWFHVASLGEYEQAKPVIAAFKEKYPLWAVAVSFFSPSGYEQVIKKKQPWVDYFTYIPIDKASHAKKFVNMLAPDLVVFIKYDLWANHLLEVKRRKIPSFLVAASFRKEQVYFSWYGSFFRKILFCFHHIFTQNAASIGLLEQIGYKNATQTGDPRFDNVAAISLRPKSFPAIRESIRQPVMVLGSVWQEDMDLLIPWINQSEDLQFIIAPHDLHTGTIQKWQQAIQKTSLTYSEFESREDSREWQVLIIDNIGMLSSLYQFARWAYVGGAFGKGLHNILEPLAFGIPVLFGQVKRASKFPEAAISQQYGCGFAVKNKEDLFDAMNHLSQITKYNQARQAAKKLLRDNLGSAEKTIAIIKNEHVIEHD</sequence>
<dbReference type="PANTHER" id="PTHR42755:SF1">
    <property type="entry name" value="3-DEOXY-D-MANNO-OCTULOSONIC ACID TRANSFERASE, MITOCHONDRIAL-RELATED"/>
    <property type="match status" value="1"/>
</dbReference>
<organism evidence="9 10">
    <name type="scientific">Cyclobacterium jeungdonense</name>
    <dbReference type="NCBI Taxonomy" id="708087"/>
    <lineage>
        <taxon>Bacteria</taxon>
        <taxon>Pseudomonadati</taxon>
        <taxon>Bacteroidota</taxon>
        <taxon>Cytophagia</taxon>
        <taxon>Cytophagales</taxon>
        <taxon>Cyclobacteriaceae</taxon>
        <taxon>Cyclobacterium</taxon>
    </lineage>
</organism>
<keyword evidence="10" id="KW-1185">Reference proteome</keyword>
<dbReference type="InterPro" id="IPR007507">
    <property type="entry name" value="Glycos_transf_N"/>
</dbReference>
<dbReference type="Gene3D" id="3.40.50.11720">
    <property type="entry name" value="3-Deoxy-D-manno-octulosonic-acid transferase, N-terminal domain"/>
    <property type="match status" value="1"/>
</dbReference>
<protein>
    <recommendedName>
        <fullName evidence="3 7">3-deoxy-D-manno-octulosonic acid transferase</fullName>
        <shortName evidence="7">Kdo transferase</shortName>
        <ecNumber evidence="2 7">2.4.99.12</ecNumber>
    </recommendedName>
    <alternativeName>
        <fullName evidence="5 7">Lipid IV(A) 3-deoxy-D-manno-octulosonic acid transferase</fullName>
    </alternativeName>
</protein>
<evidence type="ECO:0000256" key="4">
    <source>
        <dbReference type="ARBA" id="ARBA00022679"/>
    </source>
</evidence>
<keyword evidence="7" id="KW-0448">Lipopolysaccharide biosynthesis</keyword>
<dbReference type="PANTHER" id="PTHR42755">
    <property type="entry name" value="3-DEOXY-MANNO-OCTULOSONATE CYTIDYLYLTRANSFERASE"/>
    <property type="match status" value="1"/>
</dbReference>
<keyword evidence="7" id="KW-1003">Cell membrane</keyword>
<evidence type="ECO:0000256" key="6">
    <source>
        <dbReference type="ARBA" id="ARBA00049183"/>
    </source>
</evidence>
<keyword evidence="7" id="KW-0472">Membrane</keyword>
<dbReference type="EMBL" id="JAUFQS010000006">
    <property type="protein sequence ID" value="MDN3687532.1"/>
    <property type="molecule type" value="Genomic_DNA"/>
</dbReference>
<comment type="catalytic activity">
    <reaction evidence="6 7">
        <text>lipid IVA (E. coli) + CMP-3-deoxy-beta-D-manno-octulosonate = alpha-Kdo-(2-&gt;6)-lipid IVA (E. coli) + CMP + H(+)</text>
        <dbReference type="Rhea" id="RHEA:28066"/>
        <dbReference type="ChEBI" id="CHEBI:15378"/>
        <dbReference type="ChEBI" id="CHEBI:58603"/>
        <dbReference type="ChEBI" id="CHEBI:60364"/>
        <dbReference type="ChEBI" id="CHEBI:60377"/>
        <dbReference type="ChEBI" id="CHEBI:85987"/>
        <dbReference type="EC" id="2.4.99.12"/>
    </reaction>
</comment>
<dbReference type="InterPro" id="IPR039901">
    <property type="entry name" value="Kdotransferase"/>
</dbReference>
<feature type="domain" description="3-deoxy-D-manno-octulosonic-acid transferase N-terminal" evidence="8">
    <location>
        <begin position="40"/>
        <end position="209"/>
    </location>
</feature>
<comment type="function">
    <text evidence="7">Involved in lipopolysaccharide (LPS) biosynthesis. Catalyzes the transfer of 3-deoxy-D-manno-octulosonate (Kdo) residue(s) from CMP-Kdo to lipid IV(A), the tetraacyldisaccharide-1,4'-bisphosphate precursor of lipid A.</text>
</comment>
<name>A0ABT8C612_9BACT</name>
<accession>A0ABT8C612</accession>
<evidence type="ECO:0000313" key="10">
    <source>
        <dbReference type="Proteomes" id="UP001236663"/>
    </source>
</evidence>
<proteinExistence type="inferred from homology"/>
<dbReference type="Pfam" id="PF04413">
    <property type="entry name" value="Glycos_transf_N"/>
    <property type="match status" value="1"/>
</dbReference>
<comment type="subcellular location">
    <subcellularLocation>
        <location evidence="7">Cell membrane</location>
    </subcellularLocation>
</comment>
<evidence type="ECO:0000313" key="9">
    <source>
        <dbReference type="EMBL" id="MDN3687532.1"/>
    </source>
</evidence>
<dbReference type="Proteomes" id="UP001236663">
    <property type="component" value="Unassembled WGS sequence"/>
</dbReference>
<evidence type="ECO:0000256" key="5">
    <source>
        <dbReference type="ARBA" id="ARBA00031445"/>
    </source>
</evidence>
<evidence type="ECO:0000256" key="1">
    <source>
        <dbReference type="ARBA" id="ARBA00004713"/>
    </source>
</evidence>
<evidence type="ECO:0000256" key="2">
    <source>
        <dbReference type="ARBA" id="ARBA00012621"/>
    </source>
</evidence>
<evidence type="ECO:0000256" key="7">
    <source>
        <dbReference type="RuleBase" id="RU365103"/>
    </source>
</evidence>